<comment type="similarity">
    <text evidence="2">Belongs to the polysaccharide deacetylase family.</text>
</comment>
<dbReference type="InterPro" id="IPR002509">
    <property type="entry name" value="NODB_dom"/>
</dbReference>
<gene>
    <name evidence="6" type="ORF">GXW76_13995</name>
</gene>
<dbReference type="Pfam" id="PF01522">
    <property type="entry name" value="Polysacc_deac_1"/>
    <property type="match status" value="1"/>
</dbReference>
<protein>
    <recommendedName>
        <fullName evidence="3">Chitooligosaccharide deacetylase</fullName>
    </recommendedName>
    <alternativeName>
        <fullName evidence="4">Nodulation protein B</fullName>
    </alternativeName>
</protein>
<dbReference type="SUPFAM" id="SSF88713">
    <property type="entry name" value="Glycoside hydrolase/deacetylase"/>
    <property type="match status" value="1"/>
</dbReference>
<evidence type="ECO:0000256" key="3">
    <source>
        <dbReference type="ARBA" id="ARBA00020071"/>
    </source>
</evidence>
<reference evidence="6" key="1">
    <citation type="submission" date="2020-01" db="EMBL/GenBank/DDBJ databases">
        <authorList>
            <person name="Rat A."/>
        </authorList>
    </citation>
    <scope>NUCLEOTIDE SEQUENCE</scope>
    <source>
        <strain evidence="6">LMG 31231</strain>
    </source>
</reference>
<feature type="domain" description="NodB homology" evidence="5">
    <location>
        <begin position="54"/>
        <end position="185"/>
    </location>
</feature>
<evidence type="ECO:0000259" key="5">
    <source>
        <dbReference type="Pfam" id="PF01522"/>
    </source>
</evidence>
<evidence type="ECO:0000313" key="6">
    <source>
        <dbReference type="EMBL" id="MBR0672290.1"/>
    </source>
</evidence>
<dbReference type="GO" id="GO:0005975">
    <property type="term" value="P:carbohydrate metabolic process"/>
    <property type="evidence" value="ECO:0007669"/>
    <property type="project" value="InterPro"/>
</dbReference>
<sequence length="256" mass="26305">MCRCCPSIPPLPGRRDVHRLLLAAALAPAGLAAPEARADDHVAPRLHLAAAPAGRARVALTLDACAGAADMRVLGGLMRLGVRATVFVTARWLRANPGTVALLRERQDLFALQNHGERHVAAVLGAGRLFGQPVAGTLEGVRREVEGGAAAIVAAGAPAPGWYRGATALYSPAALAEIRGMGLRVAGFSVNADQGASLPAAQVARRIAAARDGDVIIAHTNRPDRPSGPGVVEGAAMLQARGTAFAWLDGEAMVEA</sequence>
<evidence type="ECO:0000256" key="2">
    <source>
        <dbReference type="ARBA" id="ARBA00010973"/>
    </source>
</evidence>
<dbReference type="EMBL" id="JAAEDM010000037">
    <property type="protein sequence ID" value="MBR0672290.1"/>
    <property type="molecule type" value="Genomic_DNA"/>
</dbReference>
<dbReference type="GO" id="GO:0016810">
    <property type="term" value="F:hydrolase activity, acting on carbon-nitrogen (but not peptide) bonds"/>
    <property type="evidence" value="ECO:0007669"/>
    <property type="project" value="InterPro"/>
</dbReference>
<dbReference type="InterPro" id="IPR011330">
    <property type="entry name" value="Glyco_hydro/deAcase_b/a-brl"/>
</dbReference>
<comment type="function">
    <text evidence="1">Is involved in generating a small heat-stable compound (Nod), an acylated oligomer of N-acetylglucosamine, that stimulates mitosis in various plant protoplasts.</text>
</comment>
<dbReference type="RefSeq" id="WP_211862711.1">
    <property type="nucleotide sequence ID" value="NZ_JAAEDM010000037.1"/>
</dbReference>
<dbReference type="Gene3D" id="3.20.20.370">
    <property type="entry name" value="Glycoside hydrolase/deacetylase"/>
    <property type="match status" value="1"/>
</dbReference>
<reference evidence="6" key="2">
    <citation type="journal article" date="2021" name="Syst. Appl. Microbiol.">
        <title>Roseomonas hellenica sp. nov., isolated from roots of wild-growing Alkanna tinctoria.</title>
        <authorList>
            <person name="Rat A."/>
            <person name="Naranjo H.D."/>
            <person name="Lebbe L."/>
            <person name="Cnockaert M."/>
            <person name="Krigas N."/>
            <person name="Grigoriadou K."/>
            <person name="Maloupa E."/>
            <person name="Willems A."/>
        </authorList>
    </citation>
    <scope>NUCLEOTIDE SEQUENCE</scope>
    <source>
        <strain evidence="6">LMG 31231</strain>
    </source>
</reference>
<evidence type="ECO:0000256" key="4">
    <source>
        <dbReference type="ARBA" id="ARBA00032976"/>
    </source>
</evidence>
<evidence type="ECO:0000313" key="7">
    <source>
        <dbReference type="Proteomes" id="UP001138751"/>
    </source>
</evidence>
<keyword evidence="7" id="KW-1185">Reference proteome</keyword>
<name>A0A9X9WYR1_9PROT</name>
<organism evidence="6 7">
    <name type="scientific">Neoroseomonas soli</name>
    <dbReference type="NCBI Taxonomy" id="1081025"/>
    <lineage>
        <taxon>Bacteria</taxon>
        <taxon>Pseudomonadati</taxon>
        <taxon>Pseudomonadota</taxon>
        <taxon>Alphaproteobacteria</taxon>
        <taxon>Acetobacterales</taxon>
        <taxon>Acetobacteraceae</taxon>
        <taxon>Neoroseomonas</taxon>
    </lineage>
</organism>
<proteinExistence type="inferred from homology"/>
<dbReference type="Proteomes" id="UP001138751">
    <property type="component" value="Unassembled WGS sequence"/>
</dbReference>
<dbReference type="AlphaFoldDB" id="A0A9X9WYR1"/>
<evidence type="ECO:0000256" key="1">
    <source>
        <dbReference type="ARBA" id="ARBA00003236"/>
    </source>
</evidence>
<comment type="caution">
    <text evidence="6">The sequence shown here is derived from an EMBL/GenBank/DDBJ whole genome shotgun (WGS) entry which is preliminary data.</text>
</comment>
<accession>A0A9X9WYR1</accession>